<dbReference type="Gene3D" id="1.10.40.50">
    <property type="entry name" value="Probable gtpase engc, domain 3"/>
    <property type="match status" value="1"/>
</dbReference>
<proteinExistence type="inferred from homology"/>
<keyword evidence="5 10" id="KW-0547">Nucleotide-binding</keyword>
<dbReference type="HAMAP" id="MF_01820">
    <property type="entry name" value="GTPase_RsgA"/>
    <property type="match status" value="1"/>
</dbReference>
<dbReference type="EMBL" id="QRQO01000011">
    <property type="protein sequence ID" value="RHN14813.1"/>
    <property type="molecule type" value="Genomic_DNA"/>
</dbReference>
<keyword evidence="2 10" id="KW-0690">Ribosome biogenesis</keyword>
<evidence type="ECO:0000313" key="22">
    <source>
        <dbReference type="Proteomes" id="UP000283497"/>
    </source>
</evidence>
<dbReference type="PANTHER" id="PTHR32120">
    <property type="entry name" value="SMALL RIBOSOMAL SUBUNIT BIOGENESIS GTPASE RSGA"/>
    <property type="match status" value="1"/>
</dbReference>
<dbReference type="Proteomes" id="UP000095390">
    <property type="component" value="Unassembled WGS sequence"/>
</dbReference>
<protein>
    <recommendedName>
        <fullName evidence="10">Small ribosomal subunit biogenesis GTPase RsgA</fullName>
        <ecNumber evidence="10">3.6.1.-</ecNumber>
    </recommendedName>
</protein>
<dbReference type="Proteomes" id="UP000286561">
    <property type="component" value="Unassembled WGS sequence"/>
</dbReference>
<dbReference type="Proteomes" id="UP000283700">
    <property type="component" value="Unassembled WGS sequence"/>
</dbReference>
<dbReference type="GO" id="GO:0005737">
    <property type="term" value="C:cytoplasm"/>
    <property type="evidence" value="ECO:0007669"/>
    <property type="project" value="UniProtKB-SubCell"/>
</dbReference>
<dbReference type="EMBL" id="QRNJ01000005">
    <property type="protein sequence ID" value="RHK41316.1"/>
    <property type="molecule type" value="Genomic_DNA"/>
</dbReference>
<evidence type="ECO:0000313" key="14">
    <source>
        <dbReference type="EMBL" id="CUO85940.1"/>
    </source>
</evidence>
<dbReference type="GeneID" id="75047600"/>
<feature type="binding site" evidence="10">
    <location>
        <position position="252"/>
    </location>
    <ligand>
        <name>Zn(2+)</name>
        <dbReference type="ChEBI" id="CHEBI:29105"/>
    </ligand>
</feature>
<dbReference type="InterPro" id="IPR030378">
    <property type="entry name" value="G_CP_dom"/>
</dbReference>
<comment type="function">
    <text evidence="10">One of several proteins that assist in the late maturation steps of the functional core of the 30S ribosomal subunit. Helps release RbfA from mature subunits. May play a role in the assembly of ribosomal proteins into the subunit. Circularly permuted GTPase that catalyzes slow GTP hydrolysis, GTPase activity is stimulated by the 30S ribosomal subunit.</text>
</comment>
<comment type="similarity">
    <text evidence="10">Belongs to the TRAFAC class YlqF/YawG GTPase family. RsgA subfamily.</text>
</comment>
<feature type="domain" description="EngC GTPase" evidence="11">
    <location>
        <begin position="74"/>
        <end position="221"/>
    </location>
</feature>
<dbReference type="CDD" id="cd01854">
    <property type="entry name" value="YjeQ_EngC"/>
    <property type="match status" value="1"/>
</dbReference>
<evidence type="ECO:0000256" key="2">
    <source>
        <dbReference type="ARBA" id="ARBA00022517"/>
    </source>
</evidence>
<evidence type="ECO:0000256" key="8">
    <source>
        <dbReference type="ARBA" id="ARBA00022884"/>
    </source>
</evidence>
<dbReference type="CDD" id="cd04466">
    <property type="entry name" value="S1_YloQ_GTPase"/>
    <property type="match status" value="1"/>
</dbReference>
<evidence type="ECO:0000313" key="19">
    <source>
        <dbReference type="Proteomes" id="UP000095390"/>
    </source>
</evidence>
<name>A0A173RD93_9FIRM</name>
<dbReference type="Proteomes" id="UP000283497">
    <property type="component" value="Unassembled WGS sequence"/>
</dbReference>
<evidence type="ECO:0000313" key="15">
    <source>
        <dbReference type="EMBL" id="RGI92948.1"/>
    </source>
</evidence>
<dbReference type="EMBL" id="QSEP01000004">
    <property type="protein sequence ID" value="RGZ86117.1"/>
    <property type="molecule type" value="Genomic_DNA"/>
</dbReference>
<evidence type="ECO:0000256" key="4">
    <source>
        <dbReference type="ARBA" id="ARBA00022730"/>
    </source>
</evidence>
<keyword evidence="3 10" id="KW-0479">Metal-binding</keyword>
<evidence type="ECO:0000256" key="9">
    <source>
        <dbReference type="ARBA" id="ARBA00023134"/>
    </source>
</evidence>
<dbReference type="PROSITE" id="PS50936">
    <property type="entry name" value="ENGC_GTPASE"/>
    <property type="match status" value="1"/>
</dbReference>
<dbReference type="GO" id="GO:0046872">
    <property type="term" value="F:metal ion binding"/>
    <property type="evidence" value="ECO:0007669"/>
    <property type="project" value="UniProtKB-KW"/>
</dbReference>
<comment type="subunit">
    <text evidence="10">Monomer. Associates with 30S ribosomal subunit, binds 16S rRNA.</text>
</comment>
<comment type="subcellular location">
    <subcellularLocation>
        <location evidence="10">Cytoplasm</location>
    </subcellularLocation>
</comment>
<dbReference type="InterPro" id="IPR027417">
    <property type="entry name" value="P-loop_NTPase"/>
</dbReference>
<dbReference type="Proteomes" id="UP000095679">
    <property type="component" value="Unassembled WGS sequence"/>
</dbReference>
<feature type="binding site" evidence="10">
    <location>
        <begin position="165"/>
        <end position="173"/>
    </location>
    <ligand>
        <name>GTP</name>
        <dbReference type="ChEBI" id="CHEBI:37565"/>
    </ligand>
</feature>
<dbReference type="GO" id="GO:0042274">
    <property type="term" value="P:ribosomal small subunit biogenesis"/>
    <property type="evidence" value="ECO:0007669"/>
    <property type="project" value="UniProtKB-UniRule"/>
</dbReference>
<dbReference type="InterPro" id="IPR012340">
    <property type="entry name" value="NA-bd_OB-fold"/>
</dbReference>
<feature type="binding site" evidence="10">
    <location>
        <position position="247"/>
    </location>
    <ligand>
        <name>Zn(2+)</name>
        <dbReference type="ChEBI" id="CHEBI:29105"/>
    </ligand>
</feature>
<dbReference type="GO" id="GO:0005525">
    <property type="term" value="F:GTP binding"/>
    <property type="evidence" value="ECO:0007669"/>
    <property type="project" value="UniProtKB-UniRule"/>
</dbReference>
<dbReference type="EMBL" id="QSOE01000001">
    <property type="protein sequence ID" value="RGI92948.1"/>
    <property type="molecule type" value="Genomic_DNA"/>
</dbReference>
<dbReference type="EMBL" id="CYYC01000001">
    <property type="protein sequence ID" value="CUM75599.1"/>
    <property type="molecule type" value="Genomic_DNA"/>
</dbReference>
<dbReference type="PANTHER" id="PTHR32120:SF11">
    <property type="entry name" value="SMALL RIBOSOMAL SUBUNIT BIOGENESIS GTPASE RSGA 1, MITOCHONDRIAL-RELATED"/>
    <property type="match status" value="1"/>
</dbReference>
<evidence type="ECO:0000313" key="17">
    <source>
        <dbReference type="EMBL" id="RHK41316.1"/>
    </source>
</evidence>
<gene>
    <name evidence="10 13" type="primary">rsgA</name>
    <name evidence="17" type="ORF">DW068_02395</name>
    <name evidence="16" type="ORF">DW972_01900</name>
    <name evidence="18" type="ORF">DWZ29_05565</name>
    <name evidence="15" type="ORF">DXD91_00260</name>
    <name evidence="14" type="ORF">ERS852450_02559</name>
    <name evidence="13" type="ORF">ERS852578_00021</name>
</gene>
<feature type="domain" description="CP-type G" evidence="12">
    <location>
        <begin position="65"/>
        <end position="223"/>
    </location>
</feature>
<dbReference type="GO" id="GO:0019843">
    <property type="term" value="F:rRNA binding"/>
    <property type="evidence" value="ECO:0007669"/>
    <property type="project" value="UniProtKB-KW"/>
</dbReference>
<evidence type="ECO:0000313" key="21">
    <source>
        <dbReference type="Proteomes" id="UP000262524"/>
    </source>
</evidence>
<evidence type="ECO:0000259" key="11">
    <source>
        <dbReference type="PROSITE" id="PS50936"/>
    </source>
</evidence>
<evidence type="ECO:0000256" key="5">
    <source>
        <dbReference type="ARBA" id="ARBA00022741"/>
    </source>
</evidence>
<dbReference type="NCBIfam" id="TIGR00157">
    <property type="entry name" value="ribosome small subunit-dependent GTPase A"/>
    <property type="match status" value="1"/>
</dbReference>
<evidence type="ECO:0000259" key="12">
    <source>
        <dbReference type="PROSITE" id="PS51721"/>
    </source>
</evidence>
<keyword evidence="7 10" id="KW-0862">Zinc</keyword>
<dbReference type="InterPro" id="IPR010914">
    <property type="entry name" value="RsgA_GTPase_dom"/>
</dbReference>
<evidence type="ECO:0000313" key="16">
    <source>
        <dbReference type="EMBL" id="RGZ86117.1"/>
    </source>
</evidence>
<dbReference type="Pfam" id="PF03193">
    <property type="entry name" value="RsgA_GTPase"/>
    <property type="match status" value="1"/>
</dbReference>
<dbReference type="Gene3D" id="3.40.50.300">
    <property type="entry name" value="P-loop containing nucleotide triphosphate hydrolases"/>
    <property type="match status" value="1"/>
</dbReference>
<keyword evidence="9 10" id="KW-0342">GTP-binding</keyword>
<feature type="binding site" evidence="10">
    <location>
        <position position="254"/>
    </location>
    <ligand>
        <name>Zn(2+)</name>
        <dbReference type="ChEBI" id="CHEBI:29105"/>
    </ligand>
</feature>
<dbReference type="OrthoDB" id="9809485at2"/>
<keyword evidence="8 10" id="KW-0694">RNA-binding</keyword>
<feature type="binding site" evidence="10">
    <location>
        <begin position="114"/>
        <end position="117"/>
    </location>
    <ligand>
        <name>GTP</name>
        <dbReference type="ChEBI" id="CHEBI:37565"/>
    </ligand>
</feature>
<dbReference type="RefSeq" id="WP_022170001.1">
    <property type="nucleotide sequence ID" value="NZ_BLYK01000043.1"/>
</dbReference>
<keyword evidence="1 10" id="KW-0963">Cytoplasm</keyword>
<evidence type="ECO:0000256" key="10">
    <source>
        <dbReference type="HAMAP-Rule" id="MF_01820"/>
    </source>
</evidence>
<evidence type="ECO:0000256" key="3">
    <source>
        <dbReference type="ARBA" id="ARBA00022723"/>
    </source>
</evidence>
<feature type="binding site" evidence="10">
    <location>
        <position position="260"/>
    </location>
    <ligand>
        <name>Zn(2+)</name>
        <dbReference type="ChEBI" id="CHEBI:29105"/>
    </ligand>
</feature>
<evidence type="ECO:0000256" key="6">
    <source>
        <dbReference type="ARBA" id="ARBA00022801"/>
    </source>
</evidence>
<dbReference type="EMBL" id="CYZL01000027">
    <property type="protein sequence ID" value="CUO85940.1"/>
    <property type="molecule type" value="Genomic_DNA"/>
</dbReference>
<evidence type="ECO:0000256" key="1">
    <source>
        <dbReference type="ARBA" id="ARBA00022490"/>
    </source>
</evidence>
<keyword evidence="6 10" id="KW-0378">Hydrolase</keyword>
<evidence type="ECO:0000256" key="7">
    <source>
        <dbReference type="ARBA" id="ARBA00022833"/>
    </source>
</evidence>
<organism evidence="13 19">
    <name type="scientific">Anaerobutyricum hallii</name>
    <dbReference type="NCBI Taxonomy" id="39488"/>
    <lineage>
        <taxon>Bacteria</taxon>
        <taxon>Bacillati</taxon>
        <taxon>Bacillota</taxon>
        <taxon>Clostridia</taxon>
        <taxon>Lachnospirales</taxon>
        <taxon>Lachnospiraceae</taxon>
        <taxon>Anaerobutyricum</taxon>
    </lineage>
</organism>
<comment type="cofactor">
    <cofactor evidence="10">
        <name>Zn(2+)</name>
        <dbReference type="ChEBI" id="CHEBI:29105"/>
    </cofactor>
    <text evidence="10">Binds 1 zinc ion per subunit.</text>
</comment>
<dbReference type="Gene3D" id="2.40.50.140">
    <property type="entry name" value="Nucleic acid-binding proteins"/>
    <property type="match status" value="1"/>
</dbReference>
<dbReference type="SUPFAM" id="SSF52540">
    <property type="entry name" value="P-loop containing nucleoside triphosphate hydrolases"/>
    <property type="match status" value="1"/>
</dbReference>
<dbReference type="EC" id="3.6.1.-" evidence="10"/>
<sequence>MTGKIMKGIGGFYYVYVEGSGLYECRARGIFRNKKMKPNVGDVVDIDILSEEEKTGNLVKIHKRKNQLIRPMAANVDQALVIFAVHEPEPNFHLLNRFLITMEQQEIPVIICFNKTDLATTEQMQQLEKDYENSGCQVIFQAAATGEGITQIEELLRGRTTIMAGPSGVGKSSTLNCISKEKQMETGAVSEKIKRGKHTTRHSELIHIGEDTYLMDTPGFSSLFLENIEKEDLKYYFPEFEPYENTCRFNGCCHIHEPGCEVKKALEEGKISKLRYDDYCMFYEELAQQKKW</sequence>
<dbReference type="Proteomes" id="UP000262524">
    <property type="component" value="Unassembled WGS sequence"/>
</dbReference>
<accession>A0A173RD93</accession>
<evidence type="ECO:0000313" key="13">
    <source>
        <dbReference type="EMBL" id="CUM75599.1"/>
    </source>
</evidence>
<dbReference type="InterPro" id="IPR031944">
    <property type="entry name" value="RsgA_N"/>
</dbReference>
<dbReference type="InterPro" id="IPR004881">
    <property type="entry name" value="Ribosome_biogen_GTPase_RsgA"/>
</dbReference>
<dbReference type="Pfam" id="PF16745">
    <property type="entry name" value="RsgA_N"/>
    <property type="match status" value="1"/>
</dbReference>
<evidence type="ECO:0000313" key="24">
    <source>
        <dbReference type="Proteomes" id="UP000286561"/>
    </source>
</evidence>
<evidence type="ECO:0000313" key="18">
    <source>
        <dbReference type="EMBL" id="RHN14813.1"/>
    </source>
</evidence>
<dbReference type="PROSITE" id="PS51721">
    <property type="entry name" value="G_CP"/>
    <property type="match status" value="1"/>
</dbReference>
<keyword evidence="4 10" id="KW-0699">rRNA-binding</keyword>
<evidence type="ECO:0000313" key="23">
    <source>
        <dbReference type="Proteomes" id="UP000283700"/>
    </source>
</evidence>
<dbReference type="GO" id="GO:0003924">
    <property type="term" value="F:GTPase activity"/>
    <property type="evidence" value="ECO:0007669"/>
    <property type="project" value="UniProtKB-UniRule"/>
</dbReference>
<reference evidence="19 20" key="1">
    <citation type="submission" date="2015-09" db="EMBL/GenBank/DDBJ databases">
        <authorList>
            <consortium name="Pathogen Informatics"/>
        </authorList>
    </citation>
    <scope>NUCLEOTIDE SEQUENCE [LARGE SCALE GENOMIC DNA]</scope>
    <source>
        <strain evidence="14 20">2789STDY5834835</strain>
        <strain evidence="13 19">2789STDY5834966</strain>
    </source>
</reference>
<evidence type="ECO:0000313" key="20">
    <source>
        <dbReference type="Proteomes" id="UP000095679"/>
    </source>
</evidence>
<dbReference type="AlphaFoldDB" id="A0A173RD93"/>
<reference evidence="21 22" key="2">
    <citation type="submission" date="2018-08" db="EMBL/GenBank/DDBJ databases">
        <title>A genome reference for cultivated species of the human gut microbiota.</title>
        <authorList>
            <person name="Zou Y."/>
            <person name="Xue W."/>
            <person name="Luo G."/>
        </authorList>
    </citation>
    <scope>NUCLEOTIDE SEQUENCE [LARGE SCALE GENOMIC DNA]</scope>
    <source>
        <strain evidence="18 23">AF31-17AC</strain>
        <strain evidence="17 22">AF45-14BH</strain>
        <strain evidence="16 24">AM48-23BH</strain>
        <strain evidence="15 21">TM10-1AC</strain>
    </source>
</reference>
<dbReference type="SUPFAM" id="SSF50249">
    <property type="entry name" value="Nucleic acid-binding proteins"/>
    <property type="match status" value="1"/>
</dbReference>